<comment type="caution">
    <text evidence="2">The sequence shown here is derived from an EMBL/GenBank/DDBJ whole genome shotgun (WGS) entry which is preliminary data.</text>
</comment>
<proteinExistence type="predicted"/>
<name>A0A4D4LN63_STRAX</name>
<evidence type="ECO:0000313" key="3">
    <source>
        <dbReference type="Proteomes" id="UP000302139"/>
    </source>
</evidence>
<organism evidence="2 3">
    <name type="scientific">Streptomyces avermitilis</name>
    <dbReference type="NCBI Taxonomy" id="33903"/>
    <lineage>
        <taxon>Bacteria</taxon>
        <taxon>Bacillati</taxon>
        <taxon>Actinomycetota</taxon>
        <taxon>Actinomycetes</taxon>
        <taxon>Kitasatosporales</taxon>
        <taxon>Streptomycetaceae</taxon>
        <taxon>Streptomyces</taxon>
    </lineage>
</organism>
<protein>
    <submittedName>
        <fullName evidence="2">Uncharacterized protein</fullName>
    </submittedName>
</protein>
<evidence type="ECO:0000256" key="1">
    <source>
        <dbReference type="SAM" id="MobiDB-lite"/>
    </source>
</evidence>
<accession>A0A4D4LN63</accession>
<reference evidence="2 3" key="1">
    <citation type="submission" date="2019-04" db="EMBL/GenBank/DDBJ databases">
        <title>Draft genome sequences of Streptomyces avermitilis NBRC 14893.</title>
        <authorList>
            <person name="Komaki H."/>
            <person name="Tamura T."/>
            <person name="Hosoyama A."/>
        </authorList>
    </citation>
    <scope>NUCLEOTIDE SEQUENCE [LARGE SCALE GENOMIC DNA]</scope>
    <source>
        <strain evidence="2 3">NBRC 14893</strain>
    </source>
</reference>
<dbReference type="AlphaFoldDB" id="A0A4D4LN63"/>
<feature type="compositionally biased region" description="Polar residues" evidence="1">
    <location>
        <begin position="71"/>
        <end position="81"/>
    </location>
</feature>
<dbReference type="Proteomes" id="UP000302139">
    <property type="component" value="Unassembled WGS sequence"/>
</dbReference>
<evidence type="ECO:0000313" key="2">
    <source>
        <dbReference type="EMBL" id="GDY61904.1"/>
    </source>
</evidence>
<sequence length="163" mass="17621">MQWWIACATACRISDADPRTQSSRVAATISMIVRTPRPSSPTRRAQVPSNSTSLDALDRLPSLSLSRWTRNTLRVPSSSTRGTRKQVRPPPSVAEAACASTRNPSDIGAEQNHLWPVSSYVPSSASGRAAVVLARTSLPPCFSVMPIPNRAPAFWAAGRIPWS</sequence>
<dbReference type="EMBL" id="BJHX01000001">
    <property type="protein sequence ID" value="GDY61904.1"/>
    <property type="molecule type" value="Genomic_DNA"/>
</dbReference>
<gene>
    <name evidence="2" type="ORF">SAV14893_012970</name>
</gene>
<feature type="region of interest" description="Disordered" evidence="1">
    <location>
        <begin position="71"/>
        <end position="93"/>
    </location>
</feature>